<dbReference type="Proteomes" id="UP001318860">
    <property type="component" value="Unassembled WGS sequence"/>
</dbReference>
<proteinExistence type="predicted"/>
<dbReference type="PANTHER" id="PTHR33116:SF80">
    <property type="entry name" value="REVERSE TRANSCRIPTASE ZINC-BINDING DOMAIN-CONTAINING PROTEIN"/>
    <property type="match status" value="1"/>
</dbReference>
<gene>
    <name evidence="2" type="ORF">DH2020_034579</name>
</gene>
<dbReference type="PROSITE" id="PS50878">
    <property type="entry name" value="RT_POL"/>
    <property type="match status" value="1"/>
</dbReference>
<dbReference type="Pfam" id="PF13966">
    <property type="entry name" value="zf-RVT"/>
    <property type="match status" value="1"/>
</dbReference>
<accession>A0ABR0V8Y4</accession>
<name>A0ABR0V8Y4_REHGL</name>
<protein>
    <recommendedName>
        <fullName evidence="1">Reverse transcriptase domain-containing protein</fullName>
    </recommendedName>
</protein>
<feature type="domain" description="Reverse transcriptase" evidence="1">
    <location>
        <begin position="1"/>
        <end position="147"/>
    </location>
</feature>
<dbReference type="Pfam" id="PF00078">
    <property type="entry name" value="RVT_1"/>
    <property type="match status" value="1"/>
</dbReference>
<dbReference type="SUPFAM" id="SSF56672">
    <property type="entry name" value="DNA/RNA polymerases"/>
    <property type="match status" value="1"/>
</dbReference>
<dbReference type="PANTHER" id="PTHR33116">
    <property type="entry name" value="REVERSE TRANSCRIPTASE ZINC-BINDING DOMAIN-CONTAINING PROTEIN-RELATED-RELATED"/>
    <property type="match status" value="1"/>
</dbReference>
<evidence type="ECO:0000313" key="3">
    <source>
        <dbReference type="Proteomes" id="UP001318860"/>
    </source>
</evidence>
<dbReference type="InterPro" id="IPR043502">
    <property type="entry name" value="DNA/RNA_pol_sf"/>
</dbReference>
<dbReference type="EMBL" id="JABTTQ020001347">
    <property type="protein sequence ID" value="KAK6131672.1"/>
    <property type="molecule type" value="Genomic_DNA"/>
</dbReference>
<evidence type="ECO:0000259" key="1">
    <source>
        <dbReference type="PROSITE" id="PS50878"/>
    </source>
</evidence>
<evidence type="ECO:0000313" key="2">
    <source>
        <dbReference type="EMBL" id="KAK6131672.1"/>
    </source>
</evidence>
<comment type="caution">
    <text evidence="2">The sequence shown here is derived from an EMBL/GenBank/DDBJ whole genome shotgun (WGS) entry which is preliminary data.</text>
</comment>
<sequence length="499" mass="57874">MECVTSASFSISLNGSLHGKFLGKRGLRQGDPMSPALFLLCMEYLSRLISLRTSTHIFKYHPRCNELKISHLIFADDLMFFAKGETHSIKILIDCLDEFKHVSGLDINSSKSNIFTAGIFGKDLDDILDLVNYPKGTLPVRYLGVPLAAQKLNCVHDAPLHDRIAAYIDKWTANSLSYAGRLLLIKSVLQGIECFWLQIFPLPKSVINRIYKLCRAFLWNKKRHPIAWHDICLPIEEGGLGIRDVYAWNKALLSKILWKFHQGTQSLWVRWIHGFYLRNQSIWTWNPRKDDSTLLKRICDIRDELTLKFGNYQTVIDALTPLVNDNGLNSSKMYDIFRNEGPRHFWHTAIWKQFIPPKFSFCTWLACKDRLSTLDNLSYIDTDPMCKLCKNELESAPHLFFMCPVTNSLWCRIKTWLRITRTMSTLASAIKWIKKDRVDPILKKARSIALCAFVSHIWKARNAFIFDGTPFTEEAIFHKIQKHVYKALYFRFPVDLVKF</sequence>
<dbReference type="InterPro" id="IPR000477">
    <property type="entry name" value="RT_dom"/>
</dbReference>
<reference evidence="2 3" key="1">
    <citation type="journal article" date="2021" name="Comput. Struct. Biotechnol. J.">
        <title>De novo genome assembly of the potent medicinal plant Rehmannia glutinosa using nanopore technology.</title>
        <authorList>
            <person name="Ma L."/>
            <person name="Dong C."/>
            <person name="Song C."/>
            <person name="Wang X."/>
            <person name="Zheng X."/>
            <person name="Niu Y."/>
            <person name="Chen S."/>
            <person name="Feng W."/>
        </authorList>
    </citation>
    <scope>NUCLEOTIDE SEQUENCE [LARGE SCALE GENOMIC DNA]</scope>
    <source>
        <strain evidence="2">DH-2019</strain>
    </source>
</reference>
<organism evidence="2 3">
    <name type="scientific">Rehmannia glutinosa</name>
    <name type="common">Chinese foxglove</name>
    <dbReference type="NCBI Taxonomy" id="99300"/>
    <lineage>
        <taxon>Eukaryota</taxon>
        <taxon>Viridiplantae</taxon>
        <taxon>Streptophyta</taxon>
        <taxon>Embryophyta</taxon>
        <taxon>Tracheophyta</taxon>
        <taxon>Spermatophyta</taxon>
        <taxon>Magnoliopsida</taxon>
        <taxon>eudicotyledons</taxon>
        <taxon>Gunneridae</taxon>
        <taxon>Pentapetalae</taxon>
        <taxon>asterids</taxon>
        <taxon>lamiids</taxon>
        <taxon>Lamiales</taxon>
        <taxon>Orobanchaceae</taxon>
        <taxon>Rehmannieae</taxon>
        <taxon>Rehmannia</taxon>
    </lineage>
</organism>
<keyword evidence="3" id="KW-1185">Reference proteome</keyword>
<dbReference type="InterPro" id="IPR026960">
    <property type="entry name" value="RVT-Znf"/>
</dbReference>